<dbReference type="EMBL" id="QTSX02000282">
    <property type="protein sequence ID" value="KAJ9087343.1"/>
    <property type="molecule type" value="Genomic_DNA"/>
</dbReference>
<evidence type="ECO:0000313" key="1">
    <source>
        <dbReference type="EMBL" id="KAJ9087343.1"/>
    </source>
</evidence>
<keyword evidence="1" id="KW-0418">Kinase</keyword>
<evidence type="ECO:0000313" key="2">
    <source>
        <dbReference type="Proteomes" id="UP001165960"/>
    </source>
</evidence>
<sequence length="403" mass="46726">MHTLMKQAQEPIPFIIDKSLATQFKKEFDEKKVKVFEKYEVLGFISSGTYGRVYKAISKNKNDRRFFAIKKFKSDKDEEASRNSGISQSACREIGLCSELNHVNIISLEEVALQNRSIYMVFKYVDYDFQQIIHHHTYTEKKPVPESTIKSLMWQLINGVCYLHENWVMHRDLKPANVLVTSDGIVKVGDLGLARSFFRPIQPLYNSDKVVVTVWYRAPELILGSKHYTKAIDMWSVGCIFGEFLTGKPMFKGEELRNEKKGFPFQKDQMSKIIEVLGNPTKEDWPDLEFMPDYREMCLLKSHFNNLRSVFTACHVKDEAAFDLLKKLLIYDPKKRITAVEALSHVYFRQDPKPTSNAFAGQPYKYLPRKLTQLDSKTMKSDHIPRRNAGSSRAKPLSKRVKK</sequence>
<keyword evidence="1" id="KW-0808">Transferase</keyword>
<dbReference type="Proteomes" id="UP001165960">
    <property type="component" value="Unassembled WGS sequence"/>
</dbReference>
<dbReference type="EC" id="2.7.11.2" evidence="1"/>
<accession>A0ACC2UKK6</accession>
<proteinExistence type="predicted"/>
<protein>
    <submittedName>
        <fullName evidence="1">Cyclin-dependent protein kinase, variant 3</fullName>
        <ecNumber evidence="1">2.7.11.2</ecNumber>
    </submittedName>
</protein>
<organism evidence="1 2">
    <name type="scientific">Entomophthora muscae</name>
    <dbReference type="NCBI Taxonomy" id="34485"/>
    <lineage>
        <taxon>Eukaryota</taxon>
        <taxon>Fungi</taxon>
        <taxon>Fungi incertae sedis</taxon>
        <taxon>Zoopagomycota</taxon>
        <taxon>Entomophthoromycotina</taxon>
        <taxon>Entomophthoromycetes</taxon>
        <taxon>Entomophthorales</taxon>
        <taxon>Entomophthoraceae</taxon>
        <taxon>Entomophthora</taxon>
    </lineage>
</organism>
<comment type="caution">
    <text evidence="1">The sequence shown here is derived from an EMBL/GenBank/DDBJ whole genome shotgun (WGS) entry which is preliminary data.</text>
</comment>
<name>A0ACC2UKK6_9FUNG</name>
<keyword evidence="2" id="KW-1185">Reference proteome</keyword>
<gene>
    <name evidence="1" type="primary">SSN3_3</name>
    <name evidence="1" type="ORF">DSO57_1034242</name>
</gene>
<reference evidence="1" key="1">
    <citation type="submission" date="2022-04" db="EMBL/GenBank/DDBJ databases">
        <title>Genome of the entomopathogenic fungus Entomophthora muscae.</title>
        <authorList>
            <person name="Elya C."/>
            <person name="Lovett B.R."/>
            <person name="Lee E."/>
            <person name="Macias A.M."/>
            <person name="Hajek A.E."/>
            <person name="De Bivort B.L."/>
            <person name="Kasson M.T."/>
            <person name="De Fine Licht H.H."/>
            <person name="Stajich J.E."/>
        </authorList>
    </citation>
    <scope>NUCLEOTIDE SEQUENCE</scope>
    <source>
        <strain evidence="1">Berkeley</strain>
    </source>
</reference>